<dbReference type="EMBL" id="BMAT01011867">
    <property type="protein sequence ID" value="GFR80965.1"/>
    <property type="molecule type" value="Genomic_DNA"/>
</dbReference>
<name>A0AAV4G7K4_9GAST</name>
<gene>
    <name evidence="1" type="ORF">ElyMa_005912900</name>
</gene>
<accession>A0AAV4G7K4</accession>
<dbReference type="Proteomes" id="UP000762676">
    <property type="component" value="Unassembled WGS sequence"/>
</dbReference>
<protein>
    <submittedName>
        <fullName evidence="1">Uncharacterized protein</fullName>
    </submittedName>
</protein>
<reference evidence="1 2" key="1">
    <citation type="journal article" date="2021" name="Elife">
        <title>Chloroplast acquisition without the gene transfer in kleptoplastic sea slugs, Plakobranchus ocellatus.</title>
        <authorList>
            <person name="Maeda T."/>
            <person name="Takahashi S."/>
            <person name="Yoshida T."/>
            <person name="Shimamura S."/>
            <person name="Takaki Y."/>
            <person name="Nagai Y."/>
            <person name="Toyoda A."/>
            <person name="Suzuki Y."/>
            <person name="Arimoto A."/>
            <person name="Ishii H."/>
            <person name="Satoh N."/>
            <person name="Nishiyama T."/>
            <person name="Hasebe M."/>
            <person name="Maruyama T."/>
            <person name="Minagawa J."/>
            <person name="Obokata J."/>
            <person name="Shigenobu S."/>
        </authorList>
    </citation>
    <scope>NUCLEOTIDE SEQUENCE [LARGE SCALE GENOMIC DNA]</scope>
</reference>
<dbReference type="AlphaFoldDB" id="A0AAV4G7K4"/>
<evidence type="ECO:0000313" key="1">
    <source>
        <dbReference type="EMBL" id="GFR80965.1"/>
    </source>
</evidence>
<comment type="caution">
    <text evidence="1">The sequence shown here is derived from an EMBL/GenBank/DDBJ whole genome shotgun (WGS) entry which is preliminary data.</text>
</comment>
<sequence length="93" mass="10443">MTAREKVRVLRRPLKPVKKTRAPPRARSSNRALTEWQSPFIAMPDSGSFSGVLTVMTDQHELAACNIVFVSIVEAACRIHSSTKQAREQQPRL</sequence>
<keyword evidence="2" id="KW-1185">Reference proteome</keyword>
<organism evidence="1 2">
    <name type="scientific">Elysia marginata</name>
    <dbReference type="NCBI Taxonomy" id="1093978"/>
    <lineage>
        <taxon>Eukaryota</taxon>
        <taxon>Metazoa</taxon>
        <taxon>Spiralia</taxon>
        <taxon>Lophotrochozoa</taxon>
        <taxon>Mollusca</taxon>
        <taxon>Gastropoda</taxon>
        <taxon>Heterobranchia</taxon>
        <taxon>Euthyneura</taxon>
        <taxon>Panpulmonata</taxon>
        <taxon>Sacoglossa</taxon>
        <taxon>Placobranchoidea</taxon>
        <taxon>Plakobranchidae</taxon>
        <taxon>Elysia</taxon>
    </lineage>
</organism>
<proteinExistence type="predicted"/>
<evidence type="ECO:0000313" key="2">
    <source>
        <dbReference type="Proteomes" id="UP000762676"/>
    </source>
</evidence>